<name>A0AAN8X498_HALRR</name>
<organism evidence="1 2">
    <name type="scientific">Halocaridina rubra</name>
    <name type="common">Hawaiian red shrimp</name>
    <dbReference type="NCBI Taxonomy" id="373956"/>
    <lineage>
        <taxon>Eukaryota</taxon>
        <taxon>Metazoa</taxon>
        <taxon>Ecdysozoa</taxon>
        <taxon>Arthropoda</taxon>
        <taxon>Crustacea</taxon>
        <taxon>Multicrustacea</taxon>
        <taxon>Malacostraca</taxon>
        <taxon>Eumalacostraca</taxon>
        <taxon>Eucarida</taxon>
        <taxon>Decapoda</taxon>
        <taxon>Pleocyemata</taxon>
        <taxon>Caridea</taxon>
        <taxon>Atyoidea</taxon>
        <taxon>Atyidae</taxon>
        <taxon>Halocaridina</taxon>
    </lineage>
</organism>
<evidence type="ECO:0000313" key="1">
    <source>
        <dbReference type="EMBL" id="KAK7077655.1"/>
    </source>
</evidence>
<gene>
    <name evidence="1" type="ORF">SK128_019644</name>
</gene>
<comment type="caution">
    <text evidence="1">The sequence shown here is derived from an EMBL/GenBank/DDBJ whole genome shotgun (WGS) entry which is preliminary data.</text>
</comment>
<evidence type="ECO:0000313" key="2">
    <source>
        <dbReference type="Proteomes" id="UP001381693"/>
    </source>
</evidence>
<sequence length="59" mass="6767">VVLGDSWKILLGTRMFILRSARDVIDIINAVFQGFYAFPTGWQALFFQRMRPMSSLSVV</sequence>
<feature type="non-terminal residue" evidence="1">
    <location>
        <position position="1"/>
    </location>
</feature>
<accession>A0AAN8X498</accession>
<dbReference type="Proteomes" id="UP001381693">
    <property type="component" value="Unassembled WGS sequence"/>
</dbReference>
<protein>
    <submittedName>
        <fullName evidence="1">Uncharacterized protein</fullName>
    </submittedName>
</protein>
<reference evidence="1 2" key="1">
    <citation type="submission" date="2023-11" db="EMBL/GenBank/DDBJ databases">
        <title>Halocaridina rubra genome assembly.</title>
        <authorList>
            <person name="Smith C."/>
        </authorList>
    </citation>
    <scope>NUCLEOTIDE SEQUENCE [LARGE SCALE GENOMIC DNA]</scope>
    <source>
        <strain evidence="1">EP-1</strain>
        <tissue evidence="1">Whole</tissue>
    </source>
</reference>
<keyword evidence="2" id="KW-1185">Reference proteome</keyword>
<dbReference type="EMBL" id="JAXCGZ010008435">
    <property type="protein sequence ID" value="KAK7077655.1"/>
    <property type="molecule type" value="Genomic_DNA"/>
</dbReference>
<feature type="non-terminal residue" evidence="1">
    <location>
        <position position="59"/>
    </location>
</feature>
<proteinExistence type="predicted"/>
<dbReference type="AlphaFoldDB" id="A0AAN8X498"/>